<gene>
    <name evidence="3" type="primary">AlNc14C79G5225</name>
    <name evidence="3" type="ORF">ALNC14_059560</name>
</gene>
<evidence type="ECO:0000313" key="3">
    <source>
        <dbReference type="EMBL" id="CCA19813.1"/>
    </source>
</evidence>
<feature type="region of interest" description="Disordered" evidence="2">
    <location>
        <begin position="1"/>
        <end position="111"/>
    </location>
</feature>
<keyword evidence="1" id="KW-0175">Coiled coil</keyword>
<feature type="coiled-coil region" evidence="1">
    <location>
        <begin position="163"/>
        <end position="218"/>
    </location>
</feature>
<dbReference type="HOGENOM" id="CLU_774801_0_0_1"/>
<dbReference type="AlphaFoldDB" id="F0WF31"/>
<feature type="compositionally biased region" description="Basic and acidic residues" evidence="2">
    <location>
        <begin position="42"/>
        <end position="59"/>
    </location>
</feature>
<protein>
    <submittedName>
        <fullName evidence="3">AlNc14C79G5225 protein</fullName>
    </submittedName>
</protein>
<evidence type="ECO:0000256" key="1">
    <source>
        <dbReference type="SAM" id="Coils"/>
    </source>
</evidence>
<dbReference type="EMBL" id="FR824124">
    <property type="protein sequence ID" value="CCA19813.1"/>
    <property type="molecule type" value="Genomic_DNA"/>
</dbReference>
<evidence type="ECO:0000256" key="2">
    <source>
        <dbReference type="SAM" id="MobiDB-lite"/>
    </source>
</evidence>
<sequence length="358" mass="41814">MLRKNAISKLRASELAPKGEPEAVQEPKQVISRRQRLHTVKITRDRGKRSERLSDDDGKGSAIAPKQRIKEKLEKSEPDHRTKVKRKSASGNERASAERRRLLKKRQSWNENVANNAADTSLNTRQNLRRCTAKPAFFDKHRRRIREQMRLKLHVNGRVVVRFHRRTRELKNLKQEVTQKEADISQSRDRIENLERQRKRIEQESERLEEEILMLNLQRTSIIGAAEEKKQREIKLKPEQTPQSFEEHNKASSHRQMTGKVLSRHAHIQNMSTSTQFSECTPEAPTHGLQLSRPKSWSLEISEPEYLQENGWGIDHGVDGEDLGNQFYRDVPQFDCEQTYRSALLNLVNIQDEHFSAF</sequence>
<name>F0WF31_9STRA</name>
<organism evidence="3">
    <name type="scientific">Albugo laibachii Nc14</name>
    <dbReference type="NCBI Taxonomy" id="890382"/>
    <lineage>
        <taxon>Eukaryota</taxon>
        <taxon>Sar</taxon>
        <taxon>Stramenopiles</taxon>
        <taxon>Oomycota</taxon>
        <taxon>Peronosporomycetes</taxon>
        <taxon>Albuginales</taxon>
        <taxon>Albuginaceae</taxon>
        <taxon>Albugo</taxon>
    </lineage>
</organism>
<reference evidence="3" key="2">
    <citation type="submission" date="2011-02" db="EMBL/GenBank/DDBJ databases">
        <authorList>
            <person name="MacLean D."/>
        </authorList>
    </citation>
    <scope>NUCLEOTIDE SEQUENCE</scope>
</reference>
<proteinExistence type="predicted"/>
<reference evidence="3" key="1">
    <citation type="journal article" date="2011" name="PLoS Biol.">
        <title>Gene gain and loss during evolution of obligate parasitism in the white rust pathogen of Arabidopsis thaliana.</title>
        <authorList>
            <person name="Kemen E."/>
            <person name="Gardiner A."/>
            <person name="Schultz-Larsen T."/>
            <person name="Kemen A.C."/>
            <person name="Balmuth A.L."/>
            <person name="Robert-Seilaniantz A."/>
            <person name="Bailey K."/>
            <person name="Holub E."/>
            <person name="Studholme D.J."/>
            <person name="Maclean D."/>
            <person name="Jones J.D."/>
        </authorList>
    </citation>
    <scope>NUCLEOTIDE SEQUENCE</scope>
</reference>
<feature type="compositionally biased region" description="Basic residues" evidence="2">
    <location>
        <begin position="31"/>
        <end position="41"/>
    </location>
</feature>
<feature type="compositionally biased region" description="Basic and acidic residues" evidence="2">
    <location>
        <begin position="68"/>
        <end position="81"/>
    </location>
</feature>
<accession>F0WF31</accession>